<dbReference type="GO" id="GO:0016829">
    <property type="term" value="F:lyase activity"/>
    <property type="evidence" value="ECO:0007669"/>
    <property type="project" value="UniProtKB-KW"/>
</dbReference>
<evidence type="ECO:0000313" key="3">
    <source>
        <dbReference type="Proteomes" id="UP000198725"/>
    </source>
</evidence>
<dbReference type="AlphaFoldDB" id="A0A1I4B2L2"/>
<evidence type="ECO:0000259" key="1">
    <source>
        <dbReference type="Pfam" id="PF22818"/>
    </source>
</evidence>
<feature type="domain" description="ApeI dehydratase-like" evidence="1">
    <location>
        <begin position="9"/>
        <end position="90"/>
    </location>
</feature>
<accession>A0A1I4B2L2</accession>
<dbReference type="Gene3D" id="3.10.129.10">
    <property type="entry name" value="Hotdog Thioesterase"/>
    <property type="match status" value="1"/>
</dbReference>
<gene>
    <name evidence="2" type="ORF">SAMN05192579_104236</name>
</gene>
<dbReference type="Proteomes" id="UP000198725">
    <property type="component" value="Unassembled WGS sequence"/>
</dbReference>
<evidence type="ECO:0000313" key="2">
    <source>
        <dbReference type="EMBL" id="SFK62620.1"/>
    </source>
</evidence>
<organism evidence="2 3">
    <name type="scientific">Rhodanobacter glycinis</name>
    <dbReference type="NCBI Taxonomy" id="582702"/>
    <lineage>
        <taxon>Bacteria</taxon>
        <taxon>Pseudomonadati</taxon>
        <taxon>Pseudomonadota</taxon>
        <taxon>Gammaproteobacteria</taxon>
        <taxon>Lysobacterales</taxon>
        <taxon>Rhodanobacteraceae</taxon>
        <taxon>Rhodanobacter</taxon>
    </lineage>
</organism>
<proteinExistence type="predicted"/>
<dbReference type="InterPro" id="IPR054545">
    <property type="entry name" value="ApeI-like"/>
</dbReference>
<protein>
    <submittedName>
        <fullName evidence="2">FabA-like domain-containing protein</fullName>
    </submittedName>
</protein>
<dbReference type="EMBL" id="FOSR01000004">
    <property type="protein sequence ID" value="SFK62620.1"/>
    <property type="molecule type" value="Genomic_DNA"/>
</dbReference>
<reference evidence="3" key="1">
    <citation type="submission" date="2016-10" db="EMBL/GenBank/DDBJ databases">
        <authorList>
            <person name="Varghese N."/>
            <person name="Submissions S."/>
        </authorList>
    </citation>
    <scope>NUCLEOTIDE SEQUENCE [LARGE SCALE GENOMIC DNA]</scope>
    <source>
        <strain evidence="3">MO64</strain>
    </source>
</reference>
<sequence length="99" mass="11081">MSEPLWRTPLRMPEDHPCLPGHFPGRPLVPGVWLLEQVAQALQAWRGERLARIVEAKFLAPLRPAETAELALTERVGRLRFEISRDGVLLARGVIEGAP</sequence>
<keyword evidence="3" id="KW-1185">Reference proteome</keyword>
<dbReference type="Pfam" id="PF22818">
    <property type="entry name" value="ApeI-like"/>
    <property type="match status" value="1"/>
</dbReference>
<name>A0A1I4B2L2_9GAMM</name>
<dbReference type="RefSeq" id="WP_092702690.1">
    <property type="nucleotide sequence ID" value="NZ_FOSR01000004.1"/>
</dbReference>
<dbReference type="InterPro" id="IPR029069">
    <property type="entry name" value="HotDog_dom_sf"/>
</dbReference>
<dbReference type="SUPFAM" id="SSF54637">
    <property type="entry name" value="Thioesterase/thiol ester dehydrase-isomerase"/>
    <property type="match status" value="1"/>
</dbReference>